<evidence type="ECO:0000256" key="1">
    <source>
        <dbReference type="ARBA" id="ARBA00022614"/>
    </source>
</evidence>
<gene>
    <name evidence="4" type="ORF">Slati_3193500</name>
</gene>
<dbReference type="Gene3D" id="1.20.5.4130">
    <property type="match status" value="1"/>
</dbReference>
<dbReference type="GO" id="GO:0043531">
    <property type="term" value="F:ADP binding"/>
    <property type="evidence" value="ECO:0007669"/>
    <property type="project" value="InterPro"/>
</dbReference>
<proteinExistence type="predicted"/>
<dbReference type="Pfam" id="PF00931">
    <property type="entry name" value="NB-ARC"/>
    <property type="match status" value="1"/>
</dbReference>
<dbReference type="InterPro" id="IPR002182">
    <property type="entry name" value="NB-ARC"/>
</dbReference>
<dbReference type="InterPro" id="IPR027417">
    <property type="entry name" value="P-loop_NTPase"/>
</dbReference>
<evidence type="ECO:0000313" key="4">
    <source>
        <dbReference type="EMBL" id="KAL0421706.1"/>
    </source>
</evidence>
<protein>
    <submittedName>
        <fullName evidence="4">Late blight resistance proteinR1B-16</fullName>
    </submittedName>
</protein>
<feature type="region of interest" description="Disordered" evidence="2">
    <location>
        <begin position="61"/>
        <end position="101"/>
    </location>
</feature>
<dbReference type="PANTHER" id="PTHR23155:SF1152">
    <property type="entry name" value="AAA+ ATPASE DOMAIN-CONTAINING PROTEIN"/>
    <property type="match status" value="1"/>
</dbReference>
<dbReference type="Gene3D" id="3.40.50.300">
    <property type="entry name" value="P-loop containing nucleotide triphosphate hydrolases"/>
    <property type="match status" value="1"/>
</dbReference>
<keyword evidence="1" id="KW-0433">Leucine-rich repeat</keyword>
<feature type="domain" description="NB-ARC" evidence="3">
    <location>
        <begin position="108"/>
        <end position="164"/>
    </location>
</feature>
<sequence>MAYAALISLEHTIEHLLNSYGIPHLPPCCRQIIQFAYKDVKSLQQLFTTLEVDINSKRNPGWSTLGQQGEGRDHYDDKVDQLPFEEDGSSRTDDDFDGNESKMVGLEDEVSGIKNLLINGLSSELKVVAIEGMVGIGKTALARQVYEHPSISTTFDCRIWVSIGSRILLTTRIHDVARYDALNHHVRKRFLNKKESWHLLCGKVFGEEEPCPPQLEEAGKKIADNCEGLPLAIIAVDKHLRKADKTSEYWKLAEEGIPAIFSADDVMSKKLMLSYKHLQQHLKACFLYLPVSKLIKMWCAEGFLERHKWDNKKTLL</sequence>
<dbReference type="Gene3D" id="1.10.8.430">
    <property type="entry name" value="Helical domain of apoptotic protease-activating factors"/>
    <property type="match status" value="1"/>
</dbReference>
<accession>A0AAW2V2P4</accession>
<dbReference type="GO" id="GO:0005737">
    <property type="term" value="C:cytoplasm"/>
    <property type="evidence" value="ECO:0007669"/>
    <property type="project" value="UniProtKB-SubCell"/>
</dbReference>
<dbReference type="InterPro" id="IPR042197">
    <property type="entry name" value="Apaf_helical"/>
</dbReference>
<name>A0AAW2V2P4_9LAMI</name>
<feature type="compositionally biased region" description="Basic and acidic residues" evidence="2">
    <location>
        <begin position="70"/>
        <end position="80"/>
    </location>
</feature>
<dbReference type="SUPFAM" id="SSF52540">
    <property type="entry name" value="P-loop containing nucleoside triphosphate hydrolases"/>
    <property type="match status" value="1"/>
</dbReference>
<organism evidence="4">
    <name type="scientific">Sesamum latifolium</name>
    <dbReference type="NCBI Taxonomy" id="2727402"/>
    <lineage>
        <taxon>Eukaryota</taxon>
        <taxon>Viridiplantae</taxon>
        <taxon>Streptophyta</taxon>
        <taxon>Embryophyta</taxon>
        <taxon>Tracheophyta</taxon>
        <taxon>Spermatophyta</taxon>
        <taxon>Magnoliopsida</taxon>
        <taxon>eudicotyledons</taxon>
        <taxon>Gunneridae</taxon>
        <taxon>Pentapetalae</taxon>
        <taxon>asterids</taxon>
        <taxon>lamiids</taxon>
        <taxon>Lamiales</taxon>
        <taxon>Pedaliaceae</taxon>
        <taxon>Sesamum</taxon>
    </lineage>
</organism>
<reference evidence="4" key="1">
    <citation type="submission" date="2020-06" db="EMBL/GenBank/DDBJ databases">
        <authorList>
            <person name="Li T."/>
            <person name="Hu X."/>
            <person name="Zhang T."/>
            <person name="Song X."/>
            <person name="Zhang H."/>
            <person name="Dai N."/>
            <person name="Sheng W."/>
            <person name="Hou X."/>
            <person name="Wei L."/>
        </authorList>
    </citation>
    <scope>NUCLEOTIDE SEQUENCE</scope>
    <source>
        <strain evidence="4">KEN1</strain>
        <tissue evidence="4">Leaf</tissue>
    </source>
</reference>
<comment type="caution">
    <text evidence="4">The sequence shown here is derived from an EMBL/GenBank/DDBJ whole genome shotgun (WGS) entry which is preliminary data.</text>
</comment>
<dbReference type="PANTHER" id="PTHR23155">
    <property type="entry name" value="DISEASE RESISTANCE PROTEIN RP"/>
    <property type="match status" value="1"/>
</dbReference>
<evidence type="ECO:0000256" key="2">
    <source>
        <dbReference type="SAM" id="MobiDB-lite"/>
    </source>
</evidence>
<dbReference type="AlphaFoldDB" id="A0AAW2V2P4"/>
<dbReference type="InterPro" id="IPR044974">
    <property type="entry name" value="Disease_R_plants"/>
</dbReference>
<dbReference type="GO" id="GO:0098542">
    <property type="term" value="P:defense response to other organism"/>
    <property type="evidence" value="ECO:0007669"/>
    <property type="project" value="TreeGrafter"/>
</dbReference>
<evidence type="ECO:0000259" key="3">
    <source>
        <dbReference type="Pfam" id="PF00931"/>
    </source>
</evidence>
<reference evidence="4" key="2">
    <citation type="journal article" date="2024" name="Plant">
        <title>Genomic evolution and insights into agronomic trait innovations of Sesamum species.</title>
        <authorList>
            <person name="Miao H."/>
            <person name="Wang L."/>
            <person name="Qu L."/>
            <person name="Liu H."/>
            <person name="Sun Y."/>
            <person name="Le M."/>
            <person name="Wang Q."/>
            <person name="Wei S."/>
            <person name="Zheng Y."/>
            <person name="Lin W."/>
            <person name="Duan Y."/>
            <person name="Cao H."/>
            <person name="Xiong S."/>
            <person name="Wang X."/>
            <person name="Wei L."/>
            <person name="Li C."/>
            <person name="Ma Q."/>
            <person name="Ju M."/>
            <person name="Zhao R."/>
            <person name="Li G."/>
            <person name="Mu C."/>
            <person name="Tian Q."/>
            <person name="Mei H."/>
            <person name="Zhang T."/>
            <person name="Gao T."/>
            <person name="Zhang H."/>
        </authorList>
    </citation>
    <scope>NUCLEOTIDE SEQUENCE</scope>
    <source>
        <strain evidence="4">KEN1</strain>
    </source>
</reference>
<dbReference type="EMBL" id="JACGWN010000011">
    <property type="protein sequence ID" value="KAL0421706.1"/>
    <property type="molecule type" value="Genomic_DNA"/>
</dbReference>